<dbReference type="Proteomes" id="UP000287224">
    <property type="component" value="Unassembled WGS sequence"/>
</dbReference>
<comment type="caution">
    <text evidence="2">The sequence shown here is derived from an EMBL/GenBank/DDBJ whole genome shotgun (WGS) entry which is preliminary data.</text>
</comment>
<name>A0A401ZAC0_9CHLR</name>
<dbReference type="InterPro" id="IPR037587">
    <property type="entry name" value="LAMTOR2-like"/>
</dbReference>
<dbReference type="Gene3D" id="3.30.450.30">
    <property type="entry name" value="Dynein light chain 2a, cytoplasmic"/>
    <property type="match status" value="1"/>
</dbReference>
<organism evidence="2 3">
    <name type="scientific">Dictyobacter aurantiacus</name>
    <dbReference type="NCBI Taxonomy" id="1936993"/>
    <lineage>
        <taxon>Bacteria</taxon>
        <taxon>Bacillati</taxon>
        <taxon>Chloroflexota</taxon>
        <taxon>Ktedonobacteria</taxon>
        <taxon>Ktedonobacterales</taxon>
        <taxon>Dictyobacteraceae</taxon>
        <taxon>Dictyobacter</taxon>
    </lineage>
</organism>
<dbReference type="Pfam" id="PF03259">
    <property type="entry name" value="Robl_LC7"/>
    <property type="match status" value="1"/>
</dbReference>
<protein>
    <submittedName>
        <fullName evidence="2">Dynein regulation protein LC7</fullName>
    </submittedName>
</protein>
<evidence type="ECO:0000259" key="1">
    <source>
        <dbReference type="SMART" id="SM00960"/>
    </source>
</evidence>
<dbReference type="AlphaFoldDB" id="A0A401ZAC0"/>
<evidence type="ECO:0000313" key="2">
    <source>
        <dbReference type="EMBL" id="GCE03821.1"/>
    </source>
</evidence>
<proteinExistence type="predicted"/>
<dbReference type="EMBL" id="BIFQ01000001">
    <property type="protein sequence ID" value="GCE03821.1"/>
    <property type="molecule type" value="Genomic_DNA"/>
</dbReference>
<keyword evidence="3" id="KW-1185">Reference proteome</keyword>
<reference evidence="3" key="1">
    <citation type="submission" date="2018-12" db="EMBL/GenBank/DDBJ databases">
        <title>Tengunoibacter tsumagoiensis gen. nov., sp. nov., Dictyobacter kobayashii sp. nov., D. alpinus sp. nov., and D. joshuensis sp. nov. and description of Dictyobacteraceae fam. nov. within the order Ktedonobacterales isolated from Tengu-no-mugimeshi.</title>
        <authorList>
            <person name="Wang C.M."/>
            <person name="Zheng Y."/>
            <person name="Sakai Y."/>
            <person name="Toyoda A."/>
            <person name="Minakuchi Y."/>
            <person name="Abe K."/>
            <person name="Yokota A."/>
            <person name="Yabe S."/>
        </authorList>
    </citation>
    <scope>NUCLEOTIDE SEQUENCE [LARGE SCALE GENOMIC DNA]</scope>
    <source>
        <strain evidence="3">S-27</strain>
    </source>
</reference>
<dbReference type="OrthoDB" id="156419at2"/>
<evidence type="ECO:0000313" key="3">
    <source>
        <dbReference type="Proteomes" id="UP000287224"/>
    </source>
</evidence>
<dbReference type="SUPFAM" id="SSF103196">
    <property type="entry name" value="Roadblock/LC7 domain"/>
    <property type="match status" value="1"/>
</dbReference>
<dbReference type="InterPro" id="IPR004942">
    <property type="entry name" value="Roadblock/LAMTOR2_dom"/>
</dbReference>
<sequence length="164" mass="18348">MEQLTNLIISDRELATISAVLMKLMNDTNATSAMLLDKSGQVVAVQGTGTRRNATTLGALLAGVFSSSREVAKLLDEKDFRNIFQQGVQENIYTTMVEEQWLLVIIFDKLTHIGLVKVLSKKASDELGRILERVRNDTTRTKSSVLNLQFRSSVEDTIDLLFRD</sequence>
<feature type="domain" description="Roadblock/LAMTOR2" evidence="1">
    <location>
        <begin position="17"/>
        <end position="107"/>
    </location>
</feature>
<dbReference type="GO" id="GO:0005085">
    <property type="term" value="F:guanyl-nucleotide exchange factor activity"/>
    <property type="evidence" value="ECO:0007669"/>
    <property type="project" value="InterPro"/>
</dbReference>
<dbReference type="GO" id="GO:0032008">
    <property type="term" value="P:positive regulation of TOR signaling"/>
    <property type="evidence" value="ECO:0007669"/>
    <property type="project" value="InterPro"/>
</dbReference>
<dbReference type="RefSeq" id="WP_126595050.1">
    <property type="nucleotide sequence ID" value="NZ_BIFQ01000001.1"/>
</dbReference>
<dbReference type="PANTHER" id="PTHR13323">
    <property type="entry name" value="LATE ENDOSOMAL/LYSOSOMAL MP1 INTERACTING PROTEIN"/>
    <property type="match status" value="1"/>
</dbReference>
<gene>
    <name evidence="2" type="ORF">KDAU_11500</name>
</gene>
<accession>A0A401ZAC0</accession>
<dbReference type="SMART" id="SM00960">
    <property type="entry name" value="Robl_LC7"/>
    <property type="match status" value="1"/>
</dbReference>
<dbReference type="GO" id="GO:0060090">
    <property type="term" value="F:molecular adaptor activity"/>
    <property type="evidence" value="ECO:0007669"/>
    <property type="project" value="InterPro"/>
</dbReference>